<feature type="compositionally biased region" description="Basic and acidic residues" evidence="3">
    <location>
        <begin position="43"/>
        <end position="119"/>
    </location>
</feature>
<evidence type="ECO:0000256" key="2">
    <source>
        <dbReference type="PROSITE-ProRule" id="PRU00221"/>
    </source>
</evidence>
<dbReference type="SUPFAM" id="SSF50978">
    <property type="entry name" value="WD40 repeat-like"/>
    <property type="match status" value="1"/>
</dbReference>
<dbReference type="AlphaFoldDB" id="A0AAD1RX36"/>
<dbReference type="Gene3D" id="2.130.10.10">
    <property type="entry name" value="YVTN repeat-like/Quinoprotein amine dehydrogenase"/>
    <property type="match status" value="2"/>
</dbReference>
<dbReference type="PANTHER" id="PTHR16022:SF0">
    <property type="entry name" value="CYTOPLASMIC DYNEIN 2 INTERMEDIATE CHAIN 1"/>
    <property type="match status" value="1"/>
</dbReference>
<name>A0AAD1RX36_PELCU</name>
<feature type="compositionally biased region" description="Basic and acidic residues" evidence="3">
    <location>
        <begin position="238"/>
        <end position="278"/>
    </location>
</feature>
<keyword evidence="2" id="KW-0853">WD repeat</keyword>
<dbReference type="GO" id="GO:0042073">
    <property type="term" value="P:intraciliary transport"/>
    <property type="evidence" value="ECO:0007669"/>
    <property type="project" value="InterPro"/>
</dbReference>
<gene>
    <name evidence="4" type="ORF">PECUL_23A054604</name>
</gene>
<proteinExistence type="predicted"/>
<evidence type="ECO:0000256" key="1">
    <source>
        <dbReference type="ARBA" id="ARBA00022737"/>
    </source>
</evidence>
<feature type="compositionally biased region" description="Basic and acidic residues" evidence="3">
    <location>
        <begin position="7"/>
        <end position="20"/>
    </location>
</feature>
<feature type="repeat" description="WD" evidence="2">
    <location>
        <begin position="1030"/>
        <end position="1053"/>
    </location>
</feature>
<feature type="compositionally biased region" description="Acidic residues" evidence="3">
    <location>
        <begin position="316"/>
        <end position="338"/>
    </location>
</feature>
<dbReference type="EMBL" id="OW240915">
    <property type="protein sequence ID" value="CAH2282069.1"/>
    <property type="molecule type" value="Genomic_DNA"/>
</dbReference>
<dbReference type="PROSITE" id="PS50082">
    <property type="entry name" value="WD_REPEATS_2"/>
    <property type="match status" value="2"/>
</dbReference>
<dbReference type="Proteomes" id="UP001295444">
    <property type="component" value="Chromosome 04"/>
</dbReference>
<dbReference type="GO" id="GO:0005929">
    <property type="term" value="C:cilium"/>
    <property type="evidence" value="ECO:0007669"/>
    <property type="project" value="GOC"/>
</dbReference>
<feature type="compositionally biased region" description="Basic and acidic residues" evidence="3">
    <location>
        <begin position="285"/>
        <end position="308"/>
    </location>
</feature>
<dbReference type="GO" id="GO:0005868">
    <property type="term" value="C:cytoplasmic dynein complex"/>
    <property type="evidence" value="ECO:0007669"/>
    <property type="project" value="InterPro"/>
</dbReference>
<dbReference type="InterPro" id="IPR001680">
    <property type="entry name" value="WD40_rpt"/>
</dbReference>
<dbReference type="InterPro" id="IPR042505">
    <property type="entry name" value="DYNC2I1"/>
</dbReference>
<dbReference type="GO" id="GO:0045503">
    <property type="term" value="F:dynein light chain binding"/>
    <property type="evidence" value="ECO:0007669"/>
    <property type="project" value="InterPro"/>
</dbReference>
<evidence type="ECO:0000313" key="5">
    <source>
        <dbReference type="Proteomes" id="UP001295444"/>
    </source>
</evidence>
<feature type="compositionally biased region" description="Basic and acidic residues" evidence="3">
    <location>
        <begin position="26"/>
        <end position="36"/>
    </location>
</feature>
<evidence type="ECO:0000313" key="4">
    <source>
        <dbReference type="EMBL" id="CAH2282069.1"/>
    </source>
</evidence>
<feature type="region of interest" description="Disordered" evidence="3">
    <location>
        <begin position="1"/>
        <end position="347"/>
    </location>
</feature>
<keyword evidence="5" id="KW-1185">Reference proteome</keyword>
<feature type="compositionally biased region" description="Basic and acidic residues" evidence="3">
    <location>
        <begin position="132"/>
        <end position="158"/>
    </location>
</feature>
<keyword evidence="1" id="KW-0677">Repeat</keyword>
<dbReference type="InterPro" id="IPR015943">
    <property type="entry name" value="WD40/YVTN_repeat-like_dom_sf"/>
</dbReference>
<protein>
    <submittedName>
        <fullName evidence="4">WD repeat-containing 60</fullName>
    </submittedName>
</protein>
<dbReference type="FunFam" id="2.130.10.10:FF:000585">
    <property type="entry name" value="WD repeat domain 60"/>
    <property type="match status" value="2"/>
</dbReference>
<accession>A0AAD1RX36</accession>
<dbReference type="GO" id="GO:0045504">
    <property type="term" value="F:dynein heavy chain binding"/>
    <property type="evidence" value="ECO:0007669"/>
    <property type="project" value="InterPro"/>
</dbReference>
<evidence type="ECO:0000256" key="3">
    <source>
        <dbReference type="SAM" id="MobiDB-lite"/>
    </source>
</evidence>
<organism evidence="4 5">
    <name type="scientific">Pelobates cultripes</name>
    <name type="common">Western spadefoot toad</name>
    <dbReference type="NCBI Taxonomy" id="61616"/>
    <lineage>
        <taxon>Eukaryota</taxon>
        <taxon>Metazoa</taxon>
        <taxon>Chordata</taxon>
        <taxon>Craniata</taxon>
        <taxon>Vertebrata</taxon>
        <taxon>Euteleostomi</taxon>
        <taxon>Amphibia</taxon>
        <taxon>Batrachia</taxon>
        <taxon>Anura</taxon>
        <taxon>Pelobatoidea</taxon>
        <taxon>Pelobatidae</taxon>
        <taxon>Pelobates</taxon>
    </lineage>
</organism>
<reference evidence="4" key="1">
    <citation type="submission" date="2022-03" db="EMBL/GenBank/DDBJ databases">
        <authorList>
            <person name="Alioto T."/>
            <person name="Alioto T."/>
            <person name="Gomez Garrido J."/>
        </authorList>
    </citation>
    <scope>NUCLEOTIDE SEQUENCE</scope>
</reference>
<feature type="compositionally biased region" description="Basic and acidic residues" evidence="3">
    <location>
        <begin position="165"/>
        <end position="215"/>
    </location>
</feature>
<feature type="repeat" description="WD" evidence="2">
    <location>
        <begin position="649"/>
        <end position="672"/>
    </location>
</feature>
<dbReference type="InterPro" id="IPR036322">
    <property type="entry name" value="WD40_repeat_dom_sf"/>
</dbReference>
<sequence>MSHSRVKNMEDTWKTDELTRHLQLADTERKLNEKTNKEKKHHRDYDRREGKEPHKNIDRDRHSERDKGREHTREKERTRDKEKDSKKDKEVYESSRHKVRDEEKVQEKKSSRSDPDKVSGSHQLYGDVNPIRVEKERRRRLLKDGQEKNKPSGDDREQRHRVRKKKEEKIQEKEDNEERERRHGKHREDLNNIDRERERERRRSERKHSENTERERKHRNTSETPTSSYVEKASVAQKLKERNPREKGLQEGDKGRRHRERSDKDEKTAERRKRENEVLKSQPELSHDSIKRKETIDEMRMEKEDASDSAHAADGGYDDSNYEEDFEDYDDDFEDESDPELKEPVNDQKPLSAFKNTEMAAIQKAMALENDLIASFPSKEEQNIYEPKPNGRPDPTNKVAHRGIFIDFGTAKQQGVNRQIANKLKKRSTDLLRLIDLDFSCTVSLLDLAPVKEYDMYIRTFGKTNTKQAYVQYNEDYVDREIQTEEIDIEEKWTQHPGESAVVCGGHKNDGALNMDSVTKMDAQRLTSFLRSACQVVAVLLEEDRAERHLEWKPQSKEPCMSISDGCFQINTKLPFLQDRNVSRLHFSEAPRHLLLSVHGSCNHAESTLLKDKFVVCVWNIWEPSSPQHVLICESKVECCCFGPGKVPLVFAGTKDGSILVWDLREDTSMHQRMTLSDTCWTFRSATFSTDGVLSKVNHSSPIKAIEPVLSTTFKEHGITRFTYQEDTSGLSFHIATLDETGHLILWVVVELRKDDLAGSQNDLGLIPGGKVKLVHSSSIFLNDRFFPKDVLSLGQPQTLNIKFMPQDSNHFFIGTDIQDTLSGVGLLTALPQHFSLLCGRPIRHLSKRCVQSGSASYPEQKVPRRFITLYLKVFMDHVHFSFCHIGHKNDGALNMDSVTKMDAQRLTSFLRSACQVVAVLLEEDRAERHLEWKPQSKEPCMSISDGCFQINTKLPFLQDRNVSRLHFSEAPRHLLLSVHGSCNHAESTLLKDKFVVCVWNIWEPSSPQHVLICESKVECCCFGPGKVPLVFAGTKDGSILVWDLREDTSMHQRMTLSDTCWTFRSATFSTDGVLSKVNHSSPIKAIEPVLSTTFKEHGITRFTYQEDTSGLSFHIATLDETGHLILWVVVELRKDDLAGSQNDLGLIPGGKVKLVHSSSIFLNDSFFPKDVLSLGQPQTLNIKFMPQDSNHFFIGTDIELMSMDRR</sequence>
<dbReference type="PANTHER" id="PTHR16022">
    <property type="entry name" value="WD REPEAT DOMAIN 60"/>
    <property type="match status" value="1"/>
</dbReference>
<dbReference type="SMART" id="SM00320">
    <property type="entry name" value="WD40"/>
    <property type="match status" value="2"/>
</dbReference>